<evidence type="ECO:0000313" key="4">
    <source>
        <dbReference type="Proteomes" id="UP000002745"/>
    </source>
</evidence>
<dbReference type="PANTHER" id="PTHR34595">
    <property type="entry name" value="BLR5612 PROTEIN"/>
    <property type="match status" value="1"/>
</dbReference>
<dbReference type="HOGENOM" id="CLU_013951_0_0_5"/>
<dbReference type="Pfam" id="PF14403">
    <property type="entry name" value="CP_ATPgrasp_2"/>
    <property type="match status" value="1"/>
</dbReference>
<name>C6XJH8_HIRBI</name>
<evidence type="ECO:0000259" key="1">
    <source>
        <dbReference type="Pfam" id="PF04168"/>
    </source>
</evidence>
<dbReference type="SUPFAM" id="SSF56059">
    <property type="entry name" value="Glutathione synthetase ATP-binding domain-like"/>
    <property type="match status" value="1"/>
</dbReference>
<dbReference type="PANTHER" id="PTHR34595:SF2">
    <property type="entry name" value="BLR2978 PROTEIN"/>
    <property type="match status" value="1"/>
</dbReference>
<feature type="domain" description="Circularly permuted ATP-grasp type 2" evidence="2">
    <location>
        <begin position="92"/>
        <end position="470"/>
    </location>
</feature>
<dbReference type="eggNOG" id="COG2307">
    <property type="taxonomic scope" value="Bacteria"/>
</dbReference>
<evidence type="ECO:0000259" key="2">
    <source>
        <dbReference type="Pfam" id="PF14403"/>
    </source>
</evidence>
<sequence>MPNSQTNQDVSSCDLLNYYTPLSGVFDEMMTTNGEVRPIWRNFINHLCSISPEEMKRKTLRGNQYLDDAGVFYRQYGESGTQERDWPLSHIPVLVAEGEWKNICEGLSQRADLLEEVLNDVYGDNTLVRDGILPPNLIASNPEWLRPMVGSKPRGGHHLHFLAFEIGRGPAGNWWVLGDRAQAPSGAGFALENRVATSRVFSDYFETENVERLAGFFREFRQALINLSDNSDHILGILTPGRMTDTYFEHAYIARYLGLTLLEGEDMTVENGEVMVRTVRGLKPISVLWRRLDSLFADPLELDENSQLGTAGLAAAARNGKVSLVNALGSGIVETRALLAFMPRISKKLRNEPLKMPNIATWWCGQKAERQHVSANAKNMLIGSAMTTNLPFSLDLKKAIGELTTNTSSSTLESLLESEGEHLVGQEAVTLSTTPVLQDGKLTPRPVTLRVFACRTADGWQFMPGGYARIGRDNNASAITLQQGGSVSDVWIVTDQKVEKESLIGKTGSAKHQERTRNLPSRAADNLFWLGRYAERAEIMMRMLRAYHSRFAEYADPGRPLLKLLENNLTTIGVSAHYDPLTKIIEVINSALNSAAQLRDRFSDDGWLALKNLLKETKSMQTSAPSSGDELARSMNILIQKITAFSGLIHENMYRFTGWRFLSIGRSLERALETSSLLMNFSQPDMPAGSLDLALELADSSMSHRHLFTVETQRDSVLNLVALDELNPRSIAYQMLEIKNQISYLPSSVFDSKASKLSKVVKQSYSDVKALKPETIVNEDFADLKTKISSISSLLAHVYFN</sequence>
<dbReference type="RefSeq" id="WP_015827423.1">
    <property type="nucleotide sequence ID" value="NC_012982.1"/>
</dbReference>
<organism evidence="3 4">
    <name type="scientific">Hirschia baltica (strain ATCC 49814 / DSM 5838 / IFAM 1418)</name>
    <dbReference type="NCBI Taxonomy" id="582402"/>
    <lineage>
        <taxon>Bacteria</taxon>
        <taxon>Pseudomonadati</taxon>
        <taxon>Pseudomonadota</taxon>
        <taxon>Alphaproteobacteria</taxon>
        <taxon>Hyphomonadales</taxon>
        <taxon>Hyphomonadaceae</taxon>
        <taxon>Hirschia</taxon>
    </lineage>
</organism>
<dbReference type="InterPro" id="IPR007296">
    <property type="entry name" value="DUF403"/>
</dbReference>
<dbReference type="InterPro" id="IPR025841">
    <property type="entry name" value="CP_ATPgrasp_2"/>
</dbReference>
<dbReference type="Pfam" id="PF04168">
    <property type="entry name" value="Alpha-E"/>
    <property type="match status" value="1"/>
</dbReference>
<keyword evidence="4" id="KW-1185">Reference proteome</keyword>
<dbReference type="KEGG" id="hba:Hbal_1585"/>
<dbReference type="eggNOG" id="COG2308">
    <property type="taxonomic scope" value="Bacteria"/>
</dbReference>
<dbReference type="STRING" id="582402.Hbal_1585"/>
<dbReference type="InterPro" id="IPR051680">
    <property type="entry name" value="ATP-dep_Glu-Cys_Ligase-2"/>
</dbReference>
<protein>
    <submittedName>
        <fullName evidence="3">Uncharacterized protein</fullName>
    </submittedName>
</protein>
<evidence type="ECO:0000313" key="3">
    <source>
        <dbReference type="EMBL" id="ACT59273.1"/>
    </source>
</evidence>
<dbReference type="EMBL" id="CP001678">
    <property type="protein sequence ID" value="ACT59273.1"/>
    <property type="molecule type" value="Genomic_DNA"/>
</dbReference>
<dbReference type="AlphaFoldDB" id="C6XJH8"/>
<reference evidence="4" key="1">
    <citation type="journal article" date="2011" name="J. Bacteriol.">
        <title>Genome sequences of eight morphologically diverse alphaproteobacteria.</title>
        <authorList>
            <consortium name="US DOE Joint Genome Institute"/>
            <person name="Brown P.J."/>
            <person name="Kysela D.T."/>
            <person name="Buechlein A."/>
            <person name="Hemmerich C."/>
            <person name="Brun Y.V."/>
        </authorList>
    </citation>
    <scope>NUCLEOTIDE SEQUENCE [LARGE SCALE GENOMIC DNA]</scope>
    <source>
        <strain evidence="4">ATCC 49814 / DSM 5838 / IFAM 1418</strain>
    </source>
</reference>
<proteinExistence type="predicted"/>
<feature type="domain" description="DUF403" evidence="1">
    <location>
        <begin position="519"/>
        <end position="800"/>
    </location>
</feature>
<accession>C6XJH8</accession>
<dbReference type="Gene3D" id="3.40.50.11290">
    <property type="match status" value="1"/>
</dbReference>
<gene>
    <name evidence="3" type="ordered locus">Hbal_1585</name>
</gene>
<dbReference type="Proteomes" id="UP000002745">
    <property type="component" value="Chromosome"/>
</dbReference>